<gene>
    <name evidence="3" type="ORF">CMQ_3256</name>
</gene>
<dbReference type="OrthoDB" id="10036721at2759"/>
<keyword evidence="4" id="KW-1185">Reference proteome</keyword>
<dbReference type="eggNOG" id="ENOG502SM44">
    <property type="taxonomic scope" value="Eukaryota"/>
</dbReference>
<dbReference type="RefSeq" id="XP_014172809.1">
    <property type="nucleotide sequence ID" value="XM_014317334.1"/>
</dbReference>
<dbReference type="AlphaFoldDB" id="F0XHJ2"/>
<dbReference type="Proteomes" id="UP000007796">
    <property type="component" value="Unassembled WGS sequence"/>
</dbReference>
<dbReference type="HOGENOM" id="CLU_021300_0_0_1"/>
<dbReference type="Pfam" id="PF17390">
    <property type="entry name" value="Bac_rhamnosid_C"/>
    <property type="match status" value="1"/>
</dbReference>
<evidence type="ECO:0000313" key="3">
    <source>
        <dbReference type="EMBL" id="EFX03327.1"/>
    </source>
</evidence>
<accession>F0XHJ2</accession>
<dbReference type="Gene3D" id="1.50.10.10">
    <property type="match status" value="2"/>
</dbReference>
<dbReference type="GO" id="GO:0005975">
    <property type="term" value="P:carbohydrate metabolic process"/>
    <property type="evidence" value="ECO:0007669"/>
    <property type="project" value="InterPro"/>
</dbReference>
<sequence length="677" mass="72898">MVPHWMSFVTVACIVVTVASSSSSQQQFLDSSLNDSAWQKHVRSPSRRSIAPVGILSQYSAGNVSNEDGLVGASAGPTVLTRLGAEEDVPTVVIDFGQNVAGLLSISFAGSQSTGEGLPGLVLAFSETLQYLTDRSDFTRSDNAGGIAVESDPYTWVNQLGCEHGNQVCADGLHGFRYVKIRMGALPEDAPYTSTFGSVSISSISLIYSGYLGTPDTFTGHFECSDANITQWWYDAVYTNDICTDVFLANNTEPRGAASPSLLGKLVLHDGAKRDRDPYIGDLAVSALTTYLSHDAPEAARNVLEDLALHQRDDGWIPPASIVLDVFYVSHMNPETSLIERPGGAGDYAFLPRTGPVTYYNALYVHALIQAAILADTLEYLDDSSRWRSRAAIIGPSLIQRNFDNDAGAFFDGGSCSSMPICPTHAQDGNSLAILSGVVPVGPFSNSSMAESILSYLNRTMARPYGNAFYDNNLLDPGSDYANRVYAFISYFEVAARFKASPETAQSALEELRRLYGWMSTHDPTVTFWEGIGADGAPYEGGFTSMAHGWSTGIVPLLMNFVIGVSPTAPGFREWNLRPVLDTIDLTWASALVPTPSGGIWVQWEKLADGFTLLVDSPATTKCTISVPFVAGASHTVSVDGTVVYDEETEHFVSGTGYHNGYITMSLRGGKHIVSVK</sequence>
<reference evidence="3 4" key="1">
    <citation type="journal article" date="2011" name="Proc. Natl. Acad. Sci. U.S.A.">
        <title>Genome and transcriptome analyses of the mountain pine beetle-fungal symbiont Grosmannia clavigera, a lodgepole pine pathogen.</title>
        <authorList>
            <person name="DiGuistini S."/>
            <person name="Wang Y."/>
            <person name="Liao N.Y."/>
            <person name="Taylor G."/>
            <person name="Tanguay P."/>
            <person name="Feau N."/>
            <person name="Henrissat B."/>
            <person name="Chan S.K."/>
            <person name="Hesse-Orce U."/>
            <person name="Alamouti S.M."/>
            <person name="Tsui C.K.M."/>
            <person name="Docking R.T."/>
            <person name="Levasseur A."/>
            <person name="Haridas S."/>
            <person name="Robertson G."/>
            <person name="Birol I."/>
            <person name="Holt R.A."/>
            <person name="Marra M.A."/>
            <person name="Hamelin R.C."/>
            <person name="Hirst M."/>
            <person name="Jones S.J.M."/>
            <person name="Bohlmann J."/>
            <person name="Breuil C."/>
        </authorList>
    </citation>
    <scope>NUCLEOTIDE SEQUENCE [LARGE SCALE GENOMIC DNA]</scope>
    <source>
        <strain evidence="4">kw1407 / UAMH 11150</strain>
    </source>
</reference>
<proteinExistence type="predicted"/>
<feature type="signal peptide" evidence="1">
    <location>
        <begin position="1"/>
        <end position="21"/>
    </location>
</feature>
<dbReference type="GeneID" id="25976336"/>
<dbReference type="PANTHER" id="PTHR34987:SF5">
    <property type="entry name" value="ALPHA-RHAMNOSIDASE"/>
    <property type="match status" value="1"/>
</dbReference>
<organism evidence="4">
    <name type="scientific">Grosmannia clavigera (strain kw1407 / UAMH 11150)</name>
    <name type="common">Blue stain fungus</name>
    <name type="synonym">Graphiocladiella clavigera</name>
    <dbReference type="NCBI Taxonomy" id="655863"/>
    <lineage>
        <taxon>Eukaryota</taxon>
        <taxon>Fungi</taxon>
        <taxon>Dikarya</taxon>
        <taxon>Ascomycota</taxon>
        <taxon>Pezizomycotina</taxon>
        <taxon>Sordariomycetes</taxon>
        <taxon>Sordariomycetidae</taxon>
        <taxon>Ophiostomatales</taxon>
        <taxon>Ophiostomataceae</taxon>
        <taxon>Leptographium</taxon>
    </lineage>
</organism>
<dbReference type="InterPro" id="IPR035398">
    <property type="entry name" value="Bac_rhamnosid_C"/>
</dbReference>
<dbReference type="GO" id="GO:0003824">
    <property type="term" value="F:catalytic activity"/>
    <property type="evidence" value="ECO:0007669"/>
    <property type="project" value="UniProtKB-ARBA"/>
</dbReference>
<dbReference type="STRING" id="655863.F0XHJ2"/>
<dbReference type="InterPro" id="IPR008928">
    <property type="entry name" value="6-hairpin_glycosidase_sf"/>
</dbReference>
<dbReference type="EMBL" id="GL629769">
    <property type="protein sequence ID" value="EFX03327.1"/>
    <property type="molecule type" value="Genomic_DNA"/>
</dbReference>
<dbReference type="PANTHER" id="PTHR34987">
    <property type="entry name" value="C, PUTATIVE (AFU_ORTHOLOGUE AFUA_3G02880)-RELATED"/>
    <property type="match status" value="1"/>
</dbReference>
<evidence type="ECO:0000259" key="2">
    <source>
        <dbReference type="Pfam" id="PF17390"/>
    </source>
</evidence>
<evidence type="ECO:0000256" key="1">
    <source>
        <dbReference type="SAM" id="SignalP"/>
    </source>
</evidence>
<dbReference type="SUPFAM" id="SSF48208">
    <property type="entry name" value="Six-hairpin glycosidases"/>
    <property type="match status" value="1"/>
</dbReference>
<protein>
    <submittedName>
        <fullName evidence="3">Alpha-l-rhamnosidase</fullName>
    </submittedName>
</protein>
<name>F0XHJ2_GROCL</name>
<feature type="domain" description="Alpha-L-rhamnosidase C-terminal" evidence="2">
    <location>
        <begin position="564"/>
        <end position="630"/>
    </location>
</feature>
<keyword evidence="1" id="KW-0732">Signal</keyword>
<dbReference type="Gene3D" id="2.60.420.10">
    <property type="entry name" value="Maltose phosphorylase, domain 3"/>
    <property type="match status" value="1"/>
</dbReference>
<dbReference type="InParanoid" id="F0XHJ2"/>
<feature type="chain" id="PRO_5003263952" evidence="1">
    <location>
        <begin position="22"/>
        <end position="677"/>
    </location>
</feature>
<dbReference type="InterPro" id="IPR012341">
    <property type="entry name" value="6hp_glycosidase-like_sf"/>
</dbReference>
<evidence type="ECO:0000313" key="4">
    <source>
        <dbReference type="Proteomes" id="UP000007796"/>
    </source>
</evidence>